<evidence type="ECO:0000313" key="2">
    <source>
        <dbReference type="EMBL" id="GGJ53509.1"/>
    </source>
</evidence>
<dbReference type="Proteomes" id="UP000634435">
    <property type="component" value="Unassembled WGS sequence"/>
</dbReference>
<dbReference type="EMBL" id="BMPN01000002">
    <property type="protein sequence ID" value="GGJ53509.1"/>
    <property type="molecule type" value="Genomic_DNA"/>
</dbReference>
<keyword evidence="1" id="KW-1133">Transmembrane helix</keyword>
<dbReference type="RefSeq" id="WP_188942605.1">
    <property type="nucleotide sequence ID" value="NZ_BMPN01000002.1"/>
</dbReference>
<evidence type="ECO:0000256" key="1">
    <source>
        <dbReference type="SAM" id="Phobius"/>
    </source>
</evidence>
<keyword evidence="1" id="KW-0812">Transmembrane</keyword>
<feature type="transmembrane region" description="Helical" evidence="1">
    <location>
        <begin position="7"/>
        <end position="29"/>
    </location>
</feature>
<accession>A0ABQ2DCY9</accession>
<dbReference type="InterPro" id="IPR015001">
    <property type="entry name" value="DUF1850"/>
</dbReference>
<keyword evidence="3" id="KW-1185">Reference proteome</keyword>
<name>A0ABQ2DCY9_9BACI</name>
<gene>
    <name evidence="2" type="ORF">GCM10007111_14650</name>
</gene>
<proteinExistence type="predicted"/>
<evidence type="ECO:0008006" key="4">
    <source>
        <dbReference type="Google" id="ProtNLM"/>
    </source>
</evidence>
<dbReference type="Pfam" id="PF08905">
    <property type="entry name" value="DUF1850"/>
    <property type="match status" value="1"/>
</dbReference>
<organism evidence="2 3">
    <name type="scientific">Virgibacillus kapii</name>
    <dbReference type="NCBI Taxonomy" id="1638645"/>
    <lineage>
        <taxon>Bacteria</taxon>
        <taxon>Bacillati</taxon>
        <taxon>Bacillota</taxon>
        <taxon>Bacilli</taxon>
        <taxon>Bacillales</taxon>
        <taxon>Bacillaceae</taxon>
        <taxon>Virgibacillus</taxon>
    </lineage>
</organism>
<evidence type="ECO:0000313" key="3">
    <source>
        <dbReference type="Proteomes" id="UP000634435"/>
    </source>
</evidence>
<comment type="caution">
    <text evidence="2">The sequence shown here is derived from an EMBL/GenBank/DDBJ whole genome shotgun (WGS) entry which is preliminary data.</text>
</comment>
<reference evidence="3" key="1">
    <citation type="journal article" date="2019" name="Int. J. Syst. Evol. Microbiol.">
        <title>The Global Catalogue of Microorganisms (GCM) 10K type strain sequencing project: providing services to taxonomists for standard genome sequencing and annotation.</title>
        <authorList>
            <consortium name="The Broad Institute Genomics Platform"/>
            <consortium name="The Broad Institute Genome Sequencing Center for Infectious Disease"/>
            <person name="Wu L."/>
            <person name="Ma J."/>
        </authorList>
    </citation>
    <scope>NUCLEOTIDE SEQUENCE [LARGE SCALE GENOMIC DNA]</scope>
    <source>
        <strain evidence="3">JCM 30071</strain>
    </source>
</reference>
<sequence>MKLLQKYKIFVIMLLVIVISLVFILFFPFRSSLVFYKENTDHIAAYLPINKGEHFQLIFKHSIHLTDVVEKYVVNDDQTIKQTEIVYEEFGIGMPSNAHGNEKFTYENGKYHIKNLSNVFPKINLRNGKTVSKNRLVWGENADKEIYLNKYFNPGAWFTLKIENITLWEYWKGVRIHE</sequence>
<keyword evidence="1" id="KW-0472">Membrane</keyword>
<protein>
    <recommendedName>
        <fullName evidence="4">DUF1850 domain-containing protein</fullName>
    </recommendedName>
</protein>